<dbReference type="RefSeq" id="WP_169418581.1">
    <property type="nucleotide sequence ID" value="NZ_JABBFX010000001.1"/>
</dbReference>
<proteinExistence type="predicted"/>
<dbReference type="Pfam" id="PF12852">
    <property type="entry name" value="Cupin_6"/>
    <property type="match status" value="1"/>
</dbReference>
<keyword evidence="1" id="KW-0805">Transcription regulation</keyword>
<dbReference type="Pfam" id="PF12833">
    <property type="entry name" value="HTH_18"/>
    <property type="match status" value="1"/>
</dbReference>
<dbReference type="GO" id="GO:0043565">
    <property type="term" value="F:sequence-specific DNA binding"/>
    <property type="evidence" value="ECO:0007669"/>
    <property type="project" value="InterPro"/>
</dbReference>
<dbReference type="PANTHER" id="PTHR46796:SF13">
    <property type="entry name" value="HTH-TYPE TRANSCRIPTIONAL ACTIVATOR RHAS"/>
    <property type="match status" value="1"/>
</dbReference>
<evidence type="ECO:0000256" key="3">
    <source>
        <dbReference type="ARBA" id="ARBA00023163"/>
    </source>
</evidence>
<dbReference type="SUPFAM" id="SSF46689">
    <property type="entry name" value="Homeodomain-like"/>
    <property type="match status" value="2"/>
</dbReference>
<dbReference type="InterPro" id="IPR009057">
    <property type="entry name" value="Homeodomain-like_sf"/>
</dbReference>
<organism evidence="5 6">
    <name type="scientific">Ramlibacter agri</name>
    <dbReference type="NCBI Taxonomy" id="2728837"/>
    <lineage>
        <taxon>Bacteria</taxon>
        <taxon>Pseudomonadati</taxon>
        <taxon>Pseudomonadota</taxon>
        <taxon>Betaproteobacteria</taxon>
        <taxon>Burkholderiales</taxon>
        <taxon>Comamonadaceae</taxon>
        <taxon>Ramlibacter</taxon>
    </lineage>
</organism>
<dbReference type="InterPro" id="IPR018062">
    <property type="entry name" value="HTH_AraC-typ_CS"/>
</dbReference>
<dbReference type="Gene3D" id="1.10.10.60">
    <property type="entry name" value="Homeodomain-like"/>
    <property type="match status" value="1"/>
</dbReference>
<accession>A0A848H1M1</accession>
<evidence type="ECO:0000313" key="6">
    <source>
        <dbReference type="Proteomes" id="UP000541185"/>
    </source>
</evidence>
<evidence type="ECO:0000259" key="4">
    <source>
        <dbReference type="PROSITE" id="PS01124"/>
    </source>
</evidence>
<keyword evidence="3" id="KW-0804">Transcription</keyword>
<dbReference type="AlphaFoldDB" id="A0A848H1M1"/>
<dbReference type="PROSITE" id="PS01124">
    <property type="entry name" value="HTH_ARAC_FAMILY_2"/>
    <property type="match status" value="1"/>
</dbReference>
<comment type="caution">
    <text evidence="5">The sequence shown here is derived from an EMBL/GenBank/DDBJ whole genome shotgun (WGS) entry which is preliminary data.</text>
</comment>
<dbReference type="InterPro" id="IPR020449">
    <property type="entry name" value="Tscrpt_reg_AraC-type_HTH"/>
</dbReference>
<dbReference type="InterPro" id="IPR050204">
    <property type="entry name" value="AraC_XylS_family_regulators"/>
</dbReference>
<feature type="domain" description="HTH araC/xylS-type" evidence="4">
    <location>
        <begin position="214"/>
        <end position="312"/>
    </location>
</feature>
<sequence length="320" mass="34166">MSSFNSVDPLSDVLAMLKLGTSTTSRFEASGRWAFRFPSHVSDLKFGAALAGRVQLRVEGLKPATLEPGDFYLLSNGRSFSCASVPAGTMQDGVLSFRDHRGPDGTVRYAGPGEHEAPAVVMASSGFSIDADVKALLLRHLPPLVHLRASDPASRPLAGLLELLGWEMAAARPGAFVAKESIATLVLVQALRIHLESGPQPEGWLRAMGDRRISVALSALHGDLAQRWTVEGLAAVAGMSRTAFAVRFKELVGSAPLEYLTAWRMTVARRSLSQGSEPLAAIAERVGYQSETAFSAAFRRAQGQSPGRFRAEVQAEASPA</sequence>
<dbReference type="GO" id="GO:0003700">
    <property type="term" value="F:DNA-binding transcription factor activity"/>
    <property type="evidence" value="ECO:0007669"/>
    <property type="project" value="InterPro"/>
</dbReference>
<evidence type="ECO:0000256" key="1">
    <source>
        <dbReference type="ARBA" id="ARBA00023015"/>
    </source>
</evidence>
<name>A0A848H1M1_9BURK</name>
<dbReference type="PRINTS" id="PR00032">
    <property type="entry name" value="HTHARAC"/>
</dbReference>
<dbReference type="InterPro" id="IPR032783">
    <property type="entry name" value="AraC_lig"/>
</dbReference>
<evidence type="ECO:0000313" key="5">
    <source>
        <dbReference type="EMBL" id="NML44454.1"/>
    </source>
</evidence>
<dbReference type="Proteomes" id="UP000541185">
    <property type="component" value="Unassembled WGS sequence"/>
</dbReference>
<reference evidence="5 6" key="1">
    <citation type="submission" date="2020-04" db="EMBL/GenBank/DDBJ databases">
        <title>Ramlibacter sp. G-1-2-2 isolated from soil.</title>
        <authorList>
            <person name="Dahal R.H."/>
        </authorList>
    </citation>
    <scope>NUCLEOTIDE SEQUENCE [LARGE SCALE GENOMIC DNA]</scope>
    <source>
        <strain evidence="5 6">G-1-2-2</strain>
    </source>
</reference>
<dbReference type="PROSITE" id="PS00041">
    <property type="entry name" value="HTH_ARAC_FAMILY_1"/>
    <property type="match status" value="1"/>
</dbReference>
<dbReference type="SMART" id="SM00342">
    <property type="entry name" value="HTH_ARAC"/>
    <property type="match status" value="1"/>
</dbReference>
<keyword evidence="2" id="KW-0238">DNA-binding</keyword>
<keyword evidence="6" id="KW-1185">Reference proteome</keyword>
<dbReference type="EMBL" id="JABBFX010000001">
    <property type="protein sequence ID" value="NML44454.1"/>
    <property type="molecule type" value="Genomic_DNA"/>
</dbReference>
<evidence type="ECO:0000256" key="2">
    <source>
        <dbReference type="ARBA" id="ARBA00023125"/>
    </source>
</evidence>
<dbReference type="PANTHER" id="PTHR46796">
    <property type="entry name" value="HTH-TYPE TRANSCRIPTIONAL ACTIVATOR RHAS-RELATED"/>
    <property type="match status" value="1"/>
</dbReference>
<dbReference type="InterPro" id="IPR018060">
    <property type="entry name" value="HTH_AraC"/>
</dbReference>
<gene>
    <name evidence="5" type="ORF">HHL11_11880</name>
</gene>
<protein>
    <submittedName>
        <fullName evidence="5">AraC family transcriptional regulator</fullName>
    </submittedName>
</protein>